<feature type="chain" id="PRO_5042966920" evidence="2">
    <location>
        <begin position="23"/>
        <end position="128"/>
    </location>
</feature>
<accession>A0AAP0C1Q4</accession>
<keyword evidence="4" id="KW-1185">Reference proteome</keyword>
<keyword evidence="2" id="KW-0732">Signal</keyword>
<feature type="signal peptide" evidence="2">
    <location>
        <begin position="1"/>
        <end position="22"/>
    </location>
</feature>
<comment type="caution">
    <text evidence="3">The sequence shown here is derived from an EMBL/GenBank/DDBJ whole genome shotgun (WGS) entry which is preliminary data.</text>
</comment>
<evidence type="ECO:0000256" key="1">
    <source>
        <dbReference type="SAM" id="MobiDB-lite"/>
    </source>
</evidence>
<name>A0AAP0C1Q4_9ASPA</name>
<dbReference type="AlphaFoldDB" id="A0AAP0C1Q4"/>
<evidence type="ECO:0000256" key="2">
    <source>
        <dbReference type="SAM" id="SignalP"/>
    </source>
</evidence>
<sequence>MQSSWHAVECCVRLCLLNHYLALPGQVGEETEMILSREKKKRKEGAQNQDYKKAGEEKQTQMVAGGDFGYGLPLPTVLRQLLLKSWFLRQNHCPGLVLQSFPLTEADGVVGLSWKRLYKEIRLRGSSV</sequence>
<dbReference type="Proteomes" id="UP001418222">
    <property type="component" value="Unassembled WGS sequence"/>
</dbReference>
<evidence type="ECO:0000313" key="3">
    <source>
        <dbReference type="EMBL" id="KAK8957688.1"/>
    </source>
</evidence>
<evidence type="ECO:0000313" key="4">
    <source>
        <dbReference type="Proteomes" id="UP001418222"/>
    </source>
</evidence>
<dbReference type="EMBL" id="JBBWWQ010000001">
    <property type="protein sequence ID" value="KAK8957688.1"/>
    <property type="molecule type" value="Genomic_DNA"/>
</dbReference>
<reference evidence="3 4" key="1">
    <citation type="journal article" date="2022" name="Nat. Plants">
        <title>Genomes of leafy and leafless Platanthera orchids illuminate the evolution of mycoheterotrophy.</title>
        <authorList>
            <person name="Li M.H."/>
            <person name="Liu K.W."/>
            <person name="Li Z."/>
            <person name="Lu H.C."/>
            <person name="Ye Q.L."/>
            <person name="Zhang D."/>
            <person name="Wang J.Y."/>
            <person name="Li Y.F."/>
            <person name="Zhong Z.M."/>
            <person name="Liu X."/>
            <person name="Yu X."/>
            <person name="Liu D.K."/>
            <person name="Tu X.D."/>
            <person name="Liu B."/>
            <person name="Hao Y."/>
            <person name="Liao X.Y."/>
            <person name="Jiang Y.T."/>
            <person name="Sun W.H."/>
            <person name="Chen J."/>
            <person name="Chen Y.Q."/>
            <person name="Ai Y."/>
            <person name="Zhai J.W."/>
            <person name="Wu S.S."/>
            <person name="Zhou Z."/>
            <person name="Hsiao Y.Y."/>
            <person name="Wu W.L."/>
            <person name="Chen Y.Y."/>
            <person name="Lin Y.F."/>
            <person name="Hsu J.L."/>
            <person name="Li C.Y."/>
            <person name="Wang Z.W."/>
            <person name="Zhao X."/>
            <person name="Zhong W.Y."/>
            <person name="Ma X.K."/>
            <person name="Ma L."/>
            <person name="Huang J."/>
            <person name="Chen G.Z."/>
            <person name="Huang M.Z."/>
            <person name="Huang L."/>
            <person name="Peng D.H."/>
            <person name="Luo Y.B."/>
            <person name="Zou S.Q."/>
            <person name="Chen S.P."/>
            <person name="Lan S."/>
            <person name="Tsai W.C."/>
            <person name="Van de Peer Y."/>
            <person name="Liu Z.J."/>
        </authorList>
    </citation>
    <scope>NUCLEOTIDE SEQUENCE [LARGE SCALE GENOMIC DNA]</scope>
    <source>
        <strain evidence="3">Lor287</strain>
    </source>
</reference>
<organism evidence="3 4">
    <name type="scientific">Platanthera zijinensis</name>
    <dbReference type="NCBI Taxonomy" id="2320716"/>
    <lineage>
        <taxon>Eukaryota</taxon>
        <taxon>Viridiplantae</taxon>
        <taxon>Streptophyta</taxon>
        <taxon>Embryophyta</taxon>
        <taxon>Tracheophyta</taxon>
        <taxon>Spermatophyta</taxon>
        <taxon>Magnoliopsida</taxon>
        <taxon>Liliopsida</taxon>
        <taxon>Asparagales</taxon>
        <taxon>Orchidaceae</taxon>
        <taxon>Orchidoideae</taxon>
        <taxon>Orchideae</taxon>
        <taxon>Orchidinae</taxon>
        <taxon>Platanthera</taxon>
    </lineage>
</organism>
<protein>
    <submittedName>
        <fullName evidence="3">Uncharacterized protein</fullName>
    </submittedName>
</protein>
<feature type="region of interest" description="Disordered" evidence="1">
    <location>
        <begin position="36"/>
        <end position="57"/>
    </location>
</feature>
<proteinExistence type="predicted"/>
<gene>
    <name evidence="3" type="ORF">KSP39_PZI001084</name>
</gene>